<accession>A0A8S3CJD1</accession>
<comment type="caution">
    <text evidence="1">The sequence shown here is derived from an EMBL/GenBank/DDBJ whole genome shotgun (WGS) entry which is preliminary data.</text>
</comment>
<protein>
    <submittedName>
        <fullName evidence="1">Uncharacterized protein</fullName>
    </submittedName>
</protein>
<evidence type="ECO:0000313" key="1">
    <source>
        <dbReference type="EMBL" id="CAF4926092.1"/>
    </source>
</evidence>
<gene>
    <name evidence="1" type="ORF">SMN809_LOCUS52954</name>
</gene>
<dbReference type="SUPFAM" id="SSF49785">
    <property type="entry name" value="Galactose-binding domain-like"/>
    <property type="match status" value="1"/>
</dbReference>
<sequence length="54" mass="6291">MTTTVDNDSKGSPNIIQFDRDWKFNVLNSSSNDQFISINYDDSQWKTINLPHIE</sequence>
<dbReference type="Proteomes" id="UP000676336">
    <property type="component" value="Unassembled WGS sequence"/>
</dbReference>
<name>A0A8S3CJD1_9BILA</name>
<evidence type="ECO:0000313" key="2">
    <source>
        <dbReference type="Proteomes" id="UP000676336"/>
    </source>
</evidence>
<dbReference type="AlphaFoldDB" id="A0A8S3CJD1"/>
<organism evidence="1 2">
    <name type="scientific">Rotaria magnacalcarata</name>
    <dbReference type="NCBI Taxonomy" id="392030"/>
    <lineage>
        <taxon>Eukaryota</taxon>
        <taxon>Metazoa</taxon>
        <taxon>Spiralia</taxon>
        <taxon>Gnathifera</taxon>
        <taxon>Rotifera</taxon>
        <taxon>Eurotatoria</taxon>
        <taxon>Bdelloidea</taxon>
        <taxon>Philodinida</taxon>
        <taxon>Philodinidae</taxon>
        <taxon>Rotaria</taxon>
    </lineage>
</organism>
<reference evidence="1" key="1">
    <citation type="submission" date="2021-02" db="EMBL/GenBank/DDBJ databases">
        <authorList>
            <person name="Nowell W R."/>
        </authorList>
    </citation>
    <scope>NUCLEOTIDE SEQUENCE</scope>
</reference>
<proteinExistence type="predicted"/>
<dbReference type="EMBL" id="CAJOBI010180980">
    <property type="protein sequence ID" value="CAF4926092.1"/>
    <property type="molecule type" value="Genomic_DNA"/>
</dbReference>
<dbReference type="InterPro" id="IPR008979">
    <property type="entry name" value="Galactose-bd-like_sf"/>
</dbReference>
<feature type="non-terminal residue" evidence="1">
    <location>
        <position position="54"/>
    </location>
</feature>
<dbReference type="Gene3D" id="2.60.120.260">
    <property type="entry name" value="Galactose-binding domain-like"/>
    <property type="match status" value="1"/>
</dbReference>